<comment type="subcellular location">
    <subcellularLocation>
        <location evidence="1">Cytoplasm</location>
    </subcellularLocation>
</comment>
<evidence type="ECO:0000256" key="2">
    <source>
        <dbReference type="ARBA" id="ARBA00008778"/>
    </source>
</evidence>
<evidence type="ECO:0000256" key="3">
    <source>
        <dbReference type="ARBA" id="ARBA00022490"/>
    </source>
</evidence>
<protein>
    <submittedName>
        <fullName evidence="6">Dcp1 protein</fullName>
    </submittedName>
</protein>
<dbReference type="GO" id="GO:0006397">
    <property type="term" value="P:mRNA processing"/>
    <property type="evidence" value="ECO:0007669"/>
    <property type="project" value="UniProtKB-KW"/>
</dbReference>
<evidence type="ECO:0000313" key="7">
    <source>
        <dbReference type="Proteomes" id="UP001377567"/>
    </source>
</evidence>
<keyword evidence="7" id="KW-1185">Reference proteome</keyword>
<gene>
    <name evidence="6" type="ORF">DAKH74_039760</name>
</gene>
<evidence type="ECO:0000256" key="5">
    <source>
        <dbReference type="SAM" id="MobiDB-lite"/>
    </source>
</evidence>
<dbReference type="Gene3D" id="2.30.29.30">
    <property type="entry name" value="Pleckstrin-homology domain (PH domain)/Phosphotyrosine-binding domain (PTB)"/>
    <property type="match status" value="1"/>
</dbReference>
<name>A0AAV5S124_MAUHU</name>
<dbReference type="GO" id="GO:0031087">
    <property type="term" value="P:deadenylation-independent decapping of nuclear-transcribed mRNA"/>
    <property type="evidence" value="ECO:0007669"/>
    <property type="project" value="TreeGrafter"/>
</dbReference>
<dbReference type="EMBL" id="BTGD01000011">
    <property type="protein sequence ID" value="GMM57360.1"/>
    <property type="molecule type" value="Genomic_DNA"/>
</dbReference>
<evidence type="ECO:0000313" key="6">
    <source>
        <dbReference type="EMBL" id="GMM57360.1"/>
    </source>
</evidence>
<dbReference type="InterPro" id="IPR010334">
    <property type="entry name" value="Dcp1"/>
</dbReference>
<reference evidence="6 7" key="1">
    <citation type="journal article" date="2023" name="Elife">
        <title>Identification of key yeast species and microbe-microbe interactions impacting larval growth of Drosophila in the wild.</title>
        <authorList>
            <person name="Mure A."/>
            <person name="Sugiura Y."/>
            <person name="Maeda R."/>
            <person name="Honda K."/>
            <person name="Sakurai N."/>
            <person name="Takahashi Y."/>
            <person name="Watada M."/>
            <person name="Katoh T."/>
            <person name="Gotoh A."/>
            <person name="Gotoh Y."/>
            <person name="Taniguchi I."/>
            <person name="Nakamura K."/>
            <person name="Hayashi T."/>
            <person name="Katayama T."/>
            <person name="Uemura T."/>
            <person name="Hattori Y."/>
        </authorList>
    </citation>
    <scope>NUCLEOTIDE SEQUENCE [LARGE SCALE GENOMIC DNA]</scope>
    <source>
        <strain evidence="6 7">KH-74</strain>
    </source>
</reference>
<organism evidence="6 7">
    <name type="scientific">Maudiozyma humilis</name>
    <name type="common">Sour dough yeast</name>
    <name type="synonym">Kazachstania humilis</name>
    <dbReference type="NCBI Taxonomy" id="51915"/>
    <lineage>
        <taxon>Eukaryota</taxon>
        <taxon>Fungi</taxon>
        <taxon>Dikarya</taxon>
        <taxon>Ascomycota</taxon>
        <taxon>Saccharomycotina</taxon>
        <taxon>Saccharomycetes</taxon>
        <taxon>Saccharomycetales</taxon>
        <taxon>Saccharomycetaceae</taxon>
        <taxon>Maudiozyma</taxon>
    </lineage>
</organism>
<dbReference type="Pfam" id="PF06058">
    <property type="entry name" value="DCP1"/>
    <property type="match status" value="2"/>
</dbReference>
<keyword evidence="3" id="KW-0963">Cytoplasm</keyword>
<keyword evidence="4" id="KW-0507">mRNA processing</keyword>
<evidence type="ECO:0000256" key="1">
    <source>
        <dbReference type="ARBA" id="ARBA00004496"/>
    </source>
</evidence>
<dbReference type="GO" id="GO:0000290">
    <property type="term" value="P:deadenylation-dependent decapping of nuclear-transcribed mRNA"/>
    <property type="evidence" value="ECO:0007669"/>
    <property type="project" value="InterPro"/>
</dbReference>
<dbReference type="Proteomes" id="UP001377567">
    <property type="component" value="Unassembled WGS sequence"/>
</dbReference>
<feature type="region of interest" description="Disordered" evidence="5">
    <location>
        <begin position="86"/>
        <end position="125"/>
    </location>
</feature>
<dbReference type="AlphaFoldDB" id="A0AAV5S124"/>
<dbReference type="InterPro" id="IPR011993">
    <property type="entry name" value="PH-like_dom_sf"/>
</dbReference>
<dbReference type="SUPFAM" id="SSF50729">
    <property type="entry name" value="PH domain-like"/>
    <property type="match status" value="1"/>
</dbReference>
<feature type="compositionally biased region" description="Low complexity" evidence="5">
    <location>
        <begin position="99"/>
        <end position="120"/>
    </location>
</feature>
<dbReference type="PANTHER" id="PTHR16290:SF0">
    <property type="entry name" value="DECAPPING PROTEIN 1, ISOFORM A"/>
    <property type="match status" value="1"/>
</dbReference>
<accession>A0AAV5S124</accession>
<dbReference type="GO" id="GO:0003729">
    <property type="term" value="F:mRNA binding"/>
    <property type="evidence" value="ECO:0007669"/>
    <property type="project" value="TreeGrafter"/>
</dbReference>
<dbReference type="GO" id="GO:0000932">
    <property type="term" value="C:P-body"/>
    <property type="evidence" value="ECO:0007669"/>
    <property type="project" value="TreeGrafter"/>
</dbReference>
<sequence length="240" mass="27089">MTTQTTTPTEADNSNALEFYRKALNFNVIGRYDPKIKQLLFHTPHASVYKWDFQKDEWTKLEYQGVLAIYLRDLSKDEPLLNVDDGLYSTDAQGNSHKNSNSNNAPGSSSSSGNNGSLRSHNSDIYASNNMAGPAPASTVLTGRDIYNYGLIILNRMNPDNFSMGIVPHSVVNKRKVFDVMEDKANPLERMGVEVKDDLVIIKNLKHEVFGVWIHTIADRQNIYELIKYLLESEPKETFA</sequence>
<evidence type="ECO:0000256" key="4">
    <source>
        <dbReference type="ARBA" id="ARBA00022664"/>
    </source>
</evidence>
<comment type="caution">
    <text evidence="6">The sequence shown here is derived from an EMBL/GenBank/DDBJ whole genome shotgun (WGS) entry which is preliminary data.</text>
</comment>
<proteinExistence type="inferred from homology"/>
<dbReference type="PANTHER" id="PTHR16290">
    <property type="entry name" value="TRANSCRIPTION FACTOR SMIF DECAPPING ENZYME DCP1"/>
    <property type="match status" value="1"/>
</dbReference>
<dbReference type="GO" id="GO:0008047">
    <property type="term" value="F:enzyme activator activity"/>
    <property type="evidence" value="ECO:0007669"/>
    <property type="project" value="InterPro"/>
</dbReference>
<comment type="similarity">
    <text evidence="2">Belongs to the DCP1 family.</text>
</comment>